<evidence type="ECO:0000256" key="2">
    <source>
        <dbReference type="ARBA" id="ARBA00022448"/>
    </source>
</evidence>
<sequence length="380" mass="41552">MLSENAEMSDDKISSDKKFSILPLLTVNFIGALGYSVILPFLVYLVRDFGGNEIIYGLMGAVYPAFQLIGGPILGKWSDKIGRRKILLLSQIGTLASWLIFIVAFFVPHITFFEFTFKEDAILFTLPLMILFVARAFDGLTGGNISVANAYLADISTPQTRKKNFGKMSSAMNLGFIVGPVLSGLIAATASGELKTVILSAFISLVGVFIIQFLLKESKSGEPDDNSAADLPSSKPAIWKVKDVPIMMVLYFLIFLAFNFFYATFPIYAADILQWDPSQLGPFFTVLSGVMIFTQGPGLNYLNDHFNEKQLFVAGSILLILMFGCLTFTNTIIIYVGAVLFGLGNGLMWPSFLSILSTKGTKNQQGLYRVLPAALGVLPV</sequence>
<dbReference type="PANTHER" id="PTHR23504">
    <property type="entry name" value="MAJOR FACILITATOR SUPERFAMILY DOMAIN-CONTAINING PROTEIN 10"/>
    <property type="match status" value="1"/>
</dbReference>
<feature type="transmembrane region" description="Helical" evidence="6">
    <location>
        <begin position="248"/>
        <end position="268"/>
    </location>
</feature>
<feature type="transmembrane region" description="Helical" evidence="6">
    <location>
        <begin position="171"/>
        <end position="190"/>
    </location>
</feature>
<reference evidence="9" key="1">
    <citation type="journal article" date="2019" name="Int. J. Syst. Evol. Microbiol.">
        <title>The Global Catalogue of Microorganisms (GCM) 10K type strain sequencing project: providing services to taxonomists for standard genome sequencing and annotation.</title>
        <authorList>
            <consortium name="The Broad Institute Genomics Platform"/>
            <consortium name="The Broad Institute Genome Sequencing Center for Infectious Disease"/>
            <person name="Wu L."/>
            <person name="Ma J."/>
        </authorList>
    </citation>
    <scope>NUCLEOTIDE SEQUENCE [LARGE SCALE GENOMIC DNA]</scope>
    <source>
        <strain evidence="9">CGMCC 1.10832</strain>
    </source>
</reference>
<accession>A0ABQ1N445</accession>
<dbReference type="Pfam" id="PF07690">
    <property type="entry name" value="MFS_1"/>
    <property type="match status" value="1"/>
</dbReference>
<evidence type="ECO:0000313" key="9">
    <source>
        <dbReference type="Proteomes" id="UP000636010"/>
    </source>
</evidence>
<feature type="domain" description="Major facilitator superfamily (MFS) profile" evidence="7">
    <location>
        <begin position="20"/>
        <end position="380"/>
    </location>
</feature>
<dbReference type="SUPFAM" id="SSF103473">
    <property type="entry name" value="MFS general substrate transporter"/>
    <property type="match status" value="1"/>
</dbReference>
<keyword evidence="9" id="KW-1185">Reference proteome</keyword>
<dbReference type="InterPro" id="IPR020846">
    <property type="entry name" value="MFS_dom"/>
</dbReference>
<comment type="caution">
    <text evidence="8">The sequence shown here is derived from an EMBL/GenBank/DDBJ whole genome shotgun (WGS) entry which is preliminary data.</text>
</comment>
<evidence type="ECO:0000259" key="7">
    <source>
        <dbReference type="PROSITE" id="PS50850"/>
    </source>
</evidence>
<evidence type="ECO:0000256" key="3">
    <source>
        <dbReference type="ARBA" id="ARBA00022692"/>
    </source>
</evidence>
<evidence type="ECO:0000256" key="1">
    <source>
        <dbReference type="ARBA" id="ARBA00004141"/>
    </source>
</evidence>
<proteinExistence type="predicted"/>
<feature type="transmembrane region" description="Helical" evidence="6">
    <location>
        <begin position="335"/>
        <end position="356"/>
    </location>
</feature>
<dbReference type="Proteomes" id="UP000636010">
    <property type="component" value="Unassembled WGS sequence"/>
</dbReference>
<name>A0ABQ1N445_9BACT</name>
<dbReference type="InterPro" id="IPR011701">
    <property type="entry name" value="MFS"/>
</dbReference>
<dbReference type="PANTHER" id="PTHR23504:SF15">
    <property type="entry name" value="MAJOR FACILITATOR SUPERFAMILY (MFS) PROFILE DOMAIN-CONTAINING PROTEIN"/>
    <property type="match status" value="1"/>
</dbReference>
<keyword evidence="4 6" id="KW-1133">Transmembrane helix</keyword>
<dbReference type="InterPro" id="IPR036259">
    <property type="entry name" value="MFS_trans_sf"/>
</dbReference>
<feature type="transmembrane region" description="Helical" evidence="6">
    <location>
        <begin position="196"/>
        <end position="215"/>
    </location>
</feature>
<keyword evidence="2" id="KW-0813">Transport</keyword>
<dbReference type="InterPro" id="IPR005829">
    <property type="entry name" value="Sugar_transporter_CS"/>
</dbReference>
<evidence type="ECO:0000256" key="4">
    <source>
        <dbReference type="ARBA" id="ARBA00022989"/>
    </source>
</evidence>
<dbReference type="PROSITE" id="PS00216">
    <property type="entry name" value="SUGAR_TRANSPORT_1"/>
    <property type="match status" value="1"/>
</dbReference>
<evidence type="ECO:0000313" key="8">
    <source>
        <dbReference type="EMBL" id="GGC52706.1"/>
    </source>
</evidence>
<comment type="subcellular location">
    <subcellularLocation>
        <location evidence="1">Membrane</location>
        <topology evidence="1">Multi-pass membrane protein</topology>
    </subcellularLocation>
</comment>
<feature type="transmembrane region" description="Helical" evidence="6">
    <location>
        <begin position="280"/>
        <end position="299"/>
    </location>
</feature>
<protein>
    <submittedName>
        <fullName evidence="8">MFS transporter</fullName>
    </submittedName>
</protein>
<organism evidence="8 9">
    <name type="scientific">Marivirga lumbricoides</name>
    <dbReference type="NCBI Taxonomy" id="1046115"/>
    <lineage>
        <taxon>Bacteria</taxon>
        <taxon>Pseudomonadati</taxon>
        <taxon>Bacteroidota</taxon>
        <taxon>Cytophagia</taxon>
        <taxon>Cytophagales</taxon>
        <taxon>Marivirgaceae</taxon>
        <taxon>Marivirga</taxon>
    </lineage>
</organism>
<dbReference type="CDD" id="cd17330">
    <property type="entry name" value="MFS_SLC46_TetA_like"/>
    <property type="match status" value="1"/>
</dbReference>
<feature type="transmembrane region" description="Helical" evidence="6">
    <location>
        <begin position="311"/>
        <end position="329"/>
    </location>
</feature>
<dbReference type="RefSeq" id="WP_345260977.1">
    <property type="nucleotide sequence ID" value="NZ_BAABHU010000017.1"/>
</dbReference>
<keyword evidence="3 6" id="KW-0812">Transmembrane</keyword>
<evidence type="ECO:0000256" key="5">
    <source>
        <dbReference type="ARBA" id="ARBA00023136"/>
    </source>
</evidence>
<keyword evidence="5 6" id="KW-0472">Membrane</keyword>
<gene>
    <name evidence="8" type="ORF">GCM10011506_42930</name>
</gene>
<dbReference type="EMBL" id="BMEC01000017">
    <property type="protein sequence ID" value="GGC52706.1"/>
    <property type="molecule type" value="Genomic_DNA"/>
</dbReference>
<feature type="transmembrane region" description="Helical" evidence="6">
    <location>
        <begin position="86"/>
        <end position="109"/>
    </location>
</feature>
<evidence type="ECO:0000256" key="6">
    <source>
        <dbReference type="SAM" id="Phobius"/>
    </source>
</evidence>
<dbReference type="PROSITE" id="PS50850">
    <property type="entry name" value="MFS"/>
    <property type="match status" value="1"/>
</dbReference>
<feature type="transmembrane region" description="Helical" evidence="6">
    <location>
        <begin position="54"/>
        <end position="74"/>
    </location>
</feature>
<feature type="transmembrane region" description="Helical" evidence="6">
    <location>
        <begin position="21"/>
        <end position="42"/>
    </location>
</feature>
<dbReference type="Gene3D" id="1.20.1250.20">
    <property type="entry name" value="MFS general substrate transporter like domains"/>
    <property type="match status" value="1"/>
</dbReference>